<dbReference type="PRINTS" id="PR00322">
    <property type="entry name" value="G10"/>
</dbReference>
<dbReference type="Gene3D" id="3.30.710.10">
    <property type="entry name" value="Potassium Channel Kv1.1, Chain A"/>
    <property type="match status" value="1"/>
</dbReference>
<dbReference type="SUPFAM" id="SSF52047">
    <property type="entry name" value="RNI-like"/>
    <property type="match status" value="2"/>
</dbReference>
<evidence type="ECO:0000256" key="1">
    <source>
        <dbReference type="ARBA" id="ARBA00002668"/>
    </source>
</evidence>
<dbReference type="InterPro" id="IPR011333">
    <property type="entry name" value="SKP1/BTB/POZ_sf"/>
</dbReference>
<gene>
    <name evidence="7" type="ORF">Salat_1016300</name>
</gene>
<dbReference type="EMBL" id="JACGWO010000003">
    <property type="protein sequence ID" value="KAK4432541.1"/>
    <property type="molecule type" value="Genomic_DNA"/>
</dbReference>
<dbReference type="Pfam" id="PF07707">
    <property type="entry name" value="BACK"/>
    <property type="match status" value="1"/>
</dbReference>
<protein>
    <submittedName>
        <fullName evidence="7">BTB/POZ domain-containing protein FBL11</fullName>
    </submittedName>
</protein>
<dbReference type="Gene3D" id="1.25.40.420">
    <property type="match status" value="1"/>
</dbReference>
<dbReference type="PANTHER" id="PTHR19411:SF0">
    <property type="entry name" value="PROTEIN BUD31 HOMOLOG"/>
    <property type="match status" value="1"/>
</dbReference>
<reference evidence="7" key="2">
    <citation type="journal article" date="2024" name="Plant">
        <title>Genomic evolution and insights into agronomic trait innovations of Sesamum species.</title>
        <authorList>
            <person name="Miao H."/>
            <person name="Wang L."/>
            <person name="Qu L."/>
            <person name="Liu H."/>
            <person name="Sun Y."/>
            <person name="Le M."/>
            <person name="Wang Q."/>
            <person name="Wei S."/>
            <person name="Zheng Y."/>
            <person name="Lin W."/>
            <person name="Duan Y."/>
            <person name="Cao H."/>
            <person name="Xiong S."/>
            <person name="Wang X."/>
            <person name="Wei L."/>
            <person name="Li C."/>
            <person name="Ma Q."/>
            <person name="Ju M."/>
            <person name="Zhao R."/>
            <person name="Li G."/>
            <person name="Mu C."/>
            <person name="Tian Q."/>
            <person name="Mei H."/>
            <person name="Zhang T."/>
            <person name="Gao T."/>
            <person name="Zhang H."/>
        </authorList>
    </citation>
    <scope>NUCLEOTIDE SEQUENCE</scope>
    <source>
        <strain evidence="7">3651</strain>
    </source>
</reference>
<comment type="similarity">
    <text evidence="4">Belongs to the BUD31 (G10) family.</text>
</comment>
<dbReference type="CDD" id="cd18186">
    <property type="entry name" value="BTB_POZ_ZBTB_KLHL-like"/>
    <property type="match status" value="1"/>
</dbReference>
<proteinExistence type="inferred from homology"/>
<dbReference type="SMART" id="SM00367">
    <property type="entry name" value="LRR_CC"/>
    <property type="match status" value="6"/>
</dbReference>
<keyword evidence="5" id="KW-0539">Nucleus</keyword>
<dbReference type="PANTHER" id="PTHR19411">
    <property type="entry name" value="PROTEIN BUD31-RELATED"/>
    <property type="match status" value="1"/>
</dbReference>
<comment type="pathway">
    <text evidence="3">Protein modification; protein ubiquitination.</text>
</comment>
<keyword evidence="8" id="KW-1185">Reference proteome</keyword>
<organism evidence="7 8">
    <name type="scientific">Sesamum alatum</name>
    <dbReference type="NCBI Taxonomy" id="300844"/>
    <lineage>
        <taxon>Eukaryota</taxon>
        <taxon>Viridiplantae</taxon>
        <taxon>Streptophyta</taxon>
        <taxon>Embryophyta</taxon>
        <taxon>Tracheophyta</taxon>
        <taxon>Spermatophyta</taxon>
        <taxon>Magnoliopsida</taxon>
        <taxon>eudicotyledons</taxon>
        <taxon>Gunneridae</taxon>
        <taxon>Pentapetalae</taxon>
        <taxon>asterids</taxon>
        <taxon>lamiids</taxon>
        <taxon>Lamiales</taxon>
        <taxon>Pedaliaceae</taxon>
        <taxon>Sesamum</taxon>
    </lineage>
</organism>
<evidence type="ECO:0000313" key="8">
    <source>
        <dbReference type="Proteomes" id="UP001293254"/>
    </source>
</evidence>
<dbReference type="SUPFAM" id="SSF54695">
    <property type="entry name" value="POZ domain"/>
    <property type="match status" value="1"/>
</dbReference>
<dbReference type="PROSITE" id="PS00997">
    <property type="entry name" value="G10_1"/>
    <property type="match status" value="1"/>
</dbReference>
<dbReference type="Proteomes" id="UP001293254">
    <property type="component" value="Unassembled WGS sequence"/>
</dbReference>
<comment type="function">
    <text evidence="1">May act as a substrate-specific adapter of an E3 ubiquitin-protein ligase complex (CUL3-RBX1-BTB) which mediates the ubiquitination and subsequent proteasomal degradation of target proteins.</text>
</comment>
<evidence type="ECO:0000256" key="2">
    <source>
        <dbReference type="ARBA" id="ARBA00004123"/>
    </source>
</evidence>
<comment type="subcellular location">
    <subcellularLocation>
        <location evidence="2">Nucleus</location>
    </subcellularLocation>
</comment>
<evidence type="ECO:0000256" key="3">
    <source>
        <dbReference type="ARBA" id="ARBA00004906"/>
    </source>
</evidence>
<evidence type="ECO:0000256" key="5">
    <source>
        <dbReference type="ARBA" id="ARBA00023242"/>
    </source>
</evidence>
<dbReference type="GO" id="GO:0000398">
    <property type="term" value="P:mRNA splicing, via spliceosome"/>
    <property type="evidence" value="ECO:0007669"/>
    <property type="project" value="TreeGrafter"/>
</dbReference>
<dbReference type="SMART" id="SM00875">
    <property type="entry name" value="BACK"/>
    <property type="match status" value="1"/>
</dbReference>
<dbReference type="PROSITE" id="PS00998">
    <property type="entry name" value="G10_2"/>
    <property type="match status" value="1"/>
</dbReference>
<reference evidence="7" key="1">
    <citation type="submission" date="2020-06" db="EMBL/GenBank/DDBJ databases">
        <authorList>
            <person name="Li T."/>
            <person name="Hu X."/>
            <person name="Zhang T."/>
            <person name="Song X."/>
            <person name="Zhang H."/>
            <person name="Dai N."/>
            <person name="Sheng W."/>
            <person name="Hou X."/>
            <person name="Wei L."/>
        </authorList>
    </citation>
    <scope>NUCLEOTIDE SEQUENCE</scope>
    <source>
        <strain evidence="7">3651</strain>
        <tissue evidence="7">Leaf</tissue>
    </source>
</reference>
<evidence type="ECO:0000313" key="7">
    <source>
        <dbReference type="EMBL" id="KAK4432541.1"/>
    </source>
</evidence>
<comment type="caution">
    <text evidence="7">The sequence shown here is derived from an EMBL/GenBank/DDBJ whole genome shotgun (WGS) entry which is preliminary data.</text>
</comment>
<dbReference type="InterPro" id="IPR032675">
    <property type="entry name" value="LRR_dom_sf"/>
</dbReference>
<evidence type="ECO:0000256" key="4">
    <source>
        <dbReference type="ARBA" id="ARBA00005287"/>
    </source>
</evidence>
<dbReference type="Gene3D" id="3.80.10.10">
    <property type="entry name" value="Ribonuclease Inhibitor"/>
    <property type="match status" value="2"/>
</dbReference>
<sequence>MASIGHEQRTSDLVTLICSEFNHDEEPEDFDEIVLSTADISSWDLLSILAHKLLKIEVNPNRLIEESSYFRGLLSGSFREYGLSSVSIHWNLESFATVLRFIFGCPVEITSDNFIPLNEAALFFGVDTLLLKCRVWLDEVTSQSQLLCLDSLIDIWKYGLERANDSILQFCTSYLARNFMWAFSFNSYTDVPYKLLLSCIEHPDLTVDSEKHLADAILVWLTANTAKSEGWSSNDLCHKIRKGLLPLWFAAGKRRCHFFSEFADKATGAILSLAGHDCMSLTDIITEGRSSHLRIRLTKYAQKVDVSGCPQITAGLCLLSVLPSYDADRILSKIIKKSSANHANSLRDGFRLSLALDQVLAFEAVQELDISNCPSLFLESAINCFCKSFPSLRTLRAAYFSNLKTRELGQWVQKFPLLTNVDLTLDITPVIPAKVSIIASSSVLSPERSTASSDIYNCQSATSLSYISRPLPSSIIKLTLEGRNDISDSDLLMISEVCHSLSYINLKGCTSVTDHGIAVMILRCKMLQSVLACDTSFRNNSILALSSGISSVTQQNKRRSQLIAPKLLTLHIGGCRGVTGKLLCELMSGANNLRSLCLREIQLVDDALYRFSGASLEMLDVSDTEVSIPALAHVIRRNPDLKSLKIRGCRHLLRLESETKERKLCIPSFTPQELYSELGKSCKLEEFEVGWGFSFFSLAALKPAITTLRSLVVGLGGSLGHDGLKLLPTICPMLETLILYFQVISDSAIANILRTLPHLQFLALCYCFGDISSLSFKFNMPNLRNLKLERVVPWMTNEELATLAENCTNLVKLSLIGCTLLDSEAQAIISSGWPGLTSLHLEECGEITANGVRSLLDCHALEDLILRHTGCGIPRNFIIYAASKLPMLRKISLDVCDASEGDFDIPCFSDRYFLSSVKIARCKLQKNSLELQKSAAAGRRPVHKETLVLVWNSERLLRTLKIMPKVKTNRVKYPEGWELIEPTLRELQAKMREAENDPHDGKRKCEALWPIFKIAHQKSRYIFDLYHRRKEISKELYEFCMDQGYADRNLIAKWKKPGYERLCCLRCMQPRDHNFQTTCVCRVPKHLREEKVIECVHCGCRGCASGD</sequence>
<dbReference type="Pfam" id="PF01125">
    <property type="entry name" value="BUD31"/>
    <property type="match status" value="1"/>
</dbReference>
<name>A0AAE1YMI3_9LAMI</name>
<dbReference type="InterPro" id="IPR006553">
    <property type="entry name" value="Leu-rich_rpt_Cys-con_subtyp"/>
</dbReference>
<dbReference type="InterPro" id="IPR011705">
    <property type="entry name" value="BACK"/>
</dbReference>
<accession>A0AAE1YMI3</accession>
<dbReference type="InterPro" id="IPR018230">
    <property type="entry name" value="BUD31/G10-rel_CS"/>
</dbReference>
<dbReference type="AlphaFoldDB" id="A0AAE1YMI3"/>
<feature type="domain" description="BACK" evidence="6">
    <location>
        <begin position="152"/>
        <end position="255"/>
    </location>
</feature>
<dbReference type="InterPro" id="IPR001748">
    <property type="entry name" value="BUD31"/>
</dbReference>
<dbReference type="GO" id="GO:0005681">
    <property type="term" value="C:spliceosomal complex"/>
    <property type="evidence" value="ECO:0007669"/>
    <property type="project" value="TreeGrafter"/>
</dbReference>
<evidence type="ECO:0000259" key="6">
    <source>
        <dbReference type="SMART" id="SM00875"/>
    </source>
</evidence>